<sequence>MMMILGMFPFMLSSVPYQNLSQETDWRHVKNDRVGRSPRRQFIGTGDDKITLSGVLYPEVSGGDLSLSALRTMAYSGMPWPLIEGTGVIYGMFVITNITETRTEFFQDGKARKIEFTITLEKASEDLREKLADFSLSDILPF</sequence>
<dbReference type="RefSeq" id="WP_130593709.1">
    <property type="nucleotide sequence ID" value="NZ_CP034752.1"/>
</dbReference>
<dbReference type="AlphaFoldDB" id="A0A411WRD8"/>
<keyword evidence="2" id="KW-1185">Reference proteome</keyword>
<dbReference type="Proteomes" id="UP000293154">
    <property type="component" value="Chromosome"/>
</dbReference>
<dbReference type="InterPro" id="IPR009734">
    <property type="entry name" value="Myoviridae_GpU"/>
</dbReference>
<accession>A0A411WRD8</accession>
<gene>
    <name evidence="1" type="ORF">EKN56_13595</name>
</gene>
<protein>
    <submittedName>
        <fullName evidence="1">Phage tail protein</fullName>
    </submittedName>
</protein>
<proteinExistence type="predicted"/>
<dbReference type="InterPro" id="IPR016912">
    <property type="entry name" value="Phage_P2_GpU"/>
</dbReference>
<evidence type="ECO:0000313" key="1">
    <source>
        <dbReference type="EMBL" id="QBH98788.1"/>
    </source>
</evidence>
<dbReference type="EMBL" id="CP034752">
    <property type="protein sequence ID" value="QBH98788.1"/>
    <property type="molecule type" value="Genomic_DNA"/>
</dbReference>
<reference evidence="1 2" key="1">
    <citation type="submission" date="2019-03" db="EMBL/GenBank/DDBJ databases">
        <title>Pragia sp. nov. isolated from the gut tract of Carduelis flavirostris.</title>
        <authorList>
            <person name="Ge Y."/>
        </authorList>
    </citation>
    <scope>NUCLEOTIDE SEQUENCE [LARGE SCALE GENOMIC DNA]</scope>
    <source>
        <strain evidence="1 2">CF-458</strain>
    </source>
</reference>
<organism evidence="1 2">
    <name type="scientific">Limnobaculum zhutongyuii</name>
    <dbReference type="NCBI Taxonomy" id="2498113"/>
    <lineage>
        <taxon>Bacteria</taxon>
        <taxon>Pseudomonadati</taxon>
        <taxon>Pseudomonadota</taxon>
        <taxon>Gammaproteobacteria</taxon>
        <taxon>Enterobacterales</taxon>
        <taxon>Budviciaceae</taxon>
        <taxon>Limnobaculum</taxon>
    </lineage>
</organism>
<dbReference type="OrthoDB" id="1550902at2"/>
<dbReference type="PIRSF" id="PIRSF029208">
    <property type="entry name" value="Phage_tail_GPU"/>
    <property type="match status" value="1"/>
</dbReference>
<evidence type="ECO:0000313" key="2">
    <source>
        <dbReference type="Proteomes" id="UP000293154"/>
    </source>
</evidence>
<dbReference type="Pfam" id="PF06995">
    <property type="entry name" value="Phage_P2_GpU"/>
    <property type="match status" value="1"/>
</dbReference>
<dbReference type="KEGG" id="prag:EKN56_13595"/>
<name>A0A411WRD8_9GAMM</name>